<evidence type="ECO:0000256" key="2">
    <source>
        <dbReference type="ARBA" id="ARBA00022803"/>
    </source>
</evidence>
<dbReference type="RefSeq" id="XP_016609508.1">
    <property type="nucleotide sequence ID" value="XM_016751546.1"/>
</dbReference>
<protein>
    <recommendedName>
        <fullName evidence="6">PEP-CTERM system TPR-repeat lipoprotein</fullName>
    </recommendedName>
</protein>
<evidence type="ECO:0000313" key="4">
    <source>
        <dbReference type="EMBL" id="KND01469.1"/>
    </source>
</evidence>
<keyword evidence="1" id="KW-0677">Repeat</keyword>
<dbReference type="FunCoup" id="A0A0L0HKV3">
    <property type="interactions" value="269"/>
</dbReference>
<evidence type="ECO:0008006" key="6">
    <source>
        <dbReference type="Google" id="ProtNLM"/>
    </source>
</evidence>
<dbReference type="Proteomes" id="UP000053201">
    <property type="component" value="Unassembled WGS sequence"/>
</dbReference>
<dbReference type="PANTHER" id="PTHR15704">
    <property type="entry name" value="SUPERKILLER 3 PROTEIN-RELATED"/>
    <property type="match status" value="1"/>
</dbReference>
<dbReference type="SUPFAM" id="SSF48452">
    <property type="entry name" value="TPR-like"/>
    <property type="match status" value="5"/>
</dbReference>
<dbReference type="GO" id="GO:0055087">
    <property type="term" value="C:Ski complex"/>
    <property type="evidence" value="ECO:0007669"/>
    <property type="project" value="InterPro"/>
</dbReference>
<accession>A0A0L0HKV3</accession>
<dbReference type="InterPro" id="IPR011990">
    <property type="entry name" value="TPR-like_helical_dom_sf"/>
</dbReference>
<keyword evidence="2 3" id="KW-0802">TPR repeat</keyword>
<dbReference type="Pfam" id="PF13429">
    <property type="entry name" value="TPR_15"/>
    <property type="match status" value="1"/>
</dbReference>
<reference evidence="4 5" key="1">
    <citation type="submission" date="2009-08" db="EMBL/GenBank/DDBJ databases">
        <title>The Genome Sequence of Spizellomyces punctatus strain DAOM BR117.</title>
        <authorList>
            <consortium name="The Broad Institute Genome Sequencing Platform"/>
            <person name="Russ C."/>
            <person name="Cuomo C."/>
            <person name="Shea T."/>
            <person name="Young S.K."/>
            <person name="Zeng Q."/>
            <person name="Koehrsen M."/>
            <person name="Haas B."/>
            <person name="Borodovsky M."/>
            <person name="Guigo R."/>
            <person name="Alvarado L."/>
            <person name="Berlin A."/>
            <person name="Bochicchio J."/>
            <person name="Borenstein D."/>
            <person name="Chapman S."/>
            <person name="Chen Z."/>
            <person name="Engels R."/>
            <person name="Freedman E."/>
            <person name="Gellesch M."/>
            <person name="Goldberg J."/>
            <person name="Griggs A."/>
            <person name="Gujja S."/>
            <person name="Heiman D."/>
            <person name="Hepburn T."/>
            <person name="Howarth C."/>
            <person name="Jen D."/>
            <person name="Larson L."/>
            <person name="Lewis B."/>
            <person name="Mehta T."/>
            <person name="Park D."/>
            <person name="Pearson M."/>
            <person name="Roberts A."/>
            <person name="Saif S."/>
            <person name="Shenoy N."/>
            <person name="Sisk P."/>
            <person name="Stolte C."/>
            <person name="Sykes S."/>
            <person name="Thomson T."/>
            <person name="Walk T."/>
            <person name="White J."/>
            <person name="Yandava C."/>
            <person name="Burger G."/>
            <person name="Gray M.W."/>
            <person name="Holland P.W.H."/>
            <person name="King N."/>
            <person name="Lang F.B.F."/>
            <person name="Roger A.J."/>
            <person name="Ruiz-Trillo I."/>
            <person name="Lander E."/>
            <person name="Nusbaum C."/>
        </authorList>
    </citation>
    <scope>NUCLEOTIDE SEQUENCE [LARGE SCALE GENOMIC DNA]</scope>
    <source>
        <strain evidence="4 5">DAOM BR117</strain>
    </source>
</reference>
<evidence type="ECO:0000313" key="5">
    <source>
        <dbReference type="Proteomes" id="UP000053201"/>
    </source>
</evidence>
<proteinExistence type="predicted"/>
<dbReference type="GO" id="GO:0006401">
    <property type="term" value="P:RNA catabolic process"/>
    <property type="evidence" value="ECO:0007669"/>
    <property type="project" value="InterPro"/>
</dbReference>
<dbReference type="eggNOG" id="KOG1127">
    <property type="taxonomic scope" value="Eukaryota"/>
</dbReference>
<name>A0A0L0HKV3_SPIPD</name>
<dbReference type="OrthoDB" id="421075at2759"/>
<feature type="repeat" description="TPR" evidence="3">
    <location>
        <begin position="74"/>
        <end position="107"/>
    </location>
</feature>
<keyword evidence="5" id="KW-1185">Reference proteome</keyword>
<feature type="repeat" description="TPR" evidence="3">
    <location>
        <begin position="378"/>
        <end position="411"/>
    </location>
</feature>
<sequence length="1659" mass="182860">MANVAQQNDSFSRLAVCELSDIGGLKGLSILKPGNLMSGLKKLLKSAREELQGKNYEAAKEYCVQILDEDETNYNALVFLGLAEQNLRNVAESERAYQKAAKLAPSNPLAWQGLVNLYGETDNNSRLAEALDALRRLYLESKEGQKCLETTNKLIDLFERTNQRLKAIAVLKSLAPGTEYNDLCANLDLPSPLVLWQRIADLQEQHDTELRSKEVETRRRRLGADSLEVIRENVDKEVIITSQLEEIYDILLDIAKQHTEENQVYLEIGQRFVEFMSKKLPYVASEEKGKLHAKMLSLARAIIDQGSRAPLSFETIIDSQDVAVADYDVGFFNLIRNELGDSYLVRLASGYLAWRASTDNVDPLNDLLQGLQENPSSFFGYRVLGEVYVDRRDYDAAVECLNKAQELYTQITERTTQNLTNVAVSLELSLARAYLLLGSKTLPNALKLYKGILQRSSNNIMGLQGLGMTLSAMQKFDEAQRCFEKVLQLDNENDTAKAELGWIYYQKGNYIEALRLLREAIGKREDAVHLCWLGKVYWAMGDVYRTDKQFAHANWLGAAKRDPNYAPAFACLGQFYAEIEQDRVRAVRCYTRAVALDAGNEQAAKALSRMLLEDGQSTSAKGVLNAFVSKAQRAAWAYKQLGFIALANKEHIEAMGHFQTALRINSKDTHCWEGLGEAYMTDGKYMAALKAFGRGLELEAGSVSLNYQVAALKQQLGLYGEAVQAYRQSLDLIAATNRESMRAHIPTLKGLCESLLLEARQSFEGGAHGLCAQLLGEALETTLNAMKTTQLHSLAKILGDTSLAYKLLIPAYAKKASVQVVRDAIDYLEASLSASGQSNVADGDSTEGVDLLLRCATAAYKLAIQLCARKGSKEALDLSAGYWHDLALTYFYRHHELFAKDPEGARRERFSSYAVACEKKAIKKHPLNDAYWNALGVYTLLEDARVSQHALIKALESNAENPASWANLGLLYLLQEDLDLARQAFSRVQFADPEWPMGWFGLAIIAERAGKDALEFFEQAYELGGTAVLEVNYIYANYIYRHATRHRRRDSASYSTATLCLLKITQQRPDDWGPLNLLGLVLERQGIYSKALDAFDDAMRALQSSNIARLPADERKTSLRLITENRARVLCSMGRFSDSTAAYSEVLNTAVGDVYTQIGNGLALSFEERLPASLESFEKAFQIAADATGEDGTTTLPNDVTLILSQVLYALGSEQHQELAKQQLLSCVARDPRNMKALIGLCAFGLIRQDFALAQSAAAEIIKIPPDGLGELDVDADDVLSRLFMLQGNLKASKGFLSKAVHRYPWKAERWRTLAEFLYRHAPGDTSTLKTADAAVVLPAAPTSAARSSVNMTLGLTSLAAGEAGSGTSLTTQSRKRQRALQRAIRISPGNAVAWIALALQIRADAAVDVSVSENNPSESVLRFRTRCKTVQRIAEQAASVATFEQQGNLLSGSVNHAHRRSHLSSAIAWSTLVVAESGIARGEADGHTMDDLRIGTQLASNVVEQGHPRLQGYAYAVIGRGLQATADAVGATLSYKKAAITGLGSALEDLAQLYQSLLLHPASELCYRQSLLMKPSSYLRLRFSSLLRLTKLALTIANIPLANEAINEALKLNATSLAGRCLQALMYFRSGEAGKANKVLRGLDQAHPYVKLVTDSLG</sequence>
<dbReference type="PROSITE" id="PS50005">
    <property type="entry name" value="TPR"/>
    <property type="match status" value="6"/>
</dbReference>
<feature type="repeat" description="TPR" evidence="3">
    <location>
        <begin position="962"/>
        <end position="995"/>
    </location>
</feature>
<dbReference type="InterPro" id="IPR019734">
    <property type="entry name" value="TPR_rpt"/>
</dbReference>
<dbReference type="SMART" id="SM00028">
    <property type="entry name" value="TPR"/>
    <property type="match status" value="15"/>
</dbReference>
<dbReference type="InterPro" id="IPR039226">
    <property type="entry name" value="Ski3/TTC37"/>
</dbReference>
<dbReference type="GeneID" id="27686802"/>
<feature type="repeat" description="TPR" evidence="3">
    <location>
        <begin position="669"/>
        <end position="702"/>
    </location>
</feature>
<dbReference type="Pfam" id="PF13181">
    <property type="entry name" value="TPR_8"/>
    <property type="match status" value="1"/>
</dbReference>
<dbReference type="InParanoid" id="A0A0L0HKV3"/>
<dbReference type="Gene3D" id="1.25.40.10">
    <property type="entry name" value="Tetratricopeptide repeat domain"/>
    <property type="match status" value="5"/>
</dbReference>
<dbReference type="OMA" id="CQWELDP"/>
<feature type="repeat" description="TPR" evidence="3">
    <location>
        <begin position="460"/>
        <end position="493"/>
    </location>
</feature>
<evidence type="ECO:0000256" key="1">
    <source>
        <dbReference type="ARBA" id="ARBA00022737"/>
    </source>
</evidence>
<dbReference type="PANTHER" id="PTHR15704:SF7">
    <property type="entry name" value="SUPERKILLER COMPLEX PROTEIN 3"/>
    <property type="match status" value="1"/>
</dbReference>
<feature type="repeat" description="TPR" evidence="3">
    <location>
        <begin position="635"/>
        <end position="668"/>
    </location>
</feature>
<dbReference type="SUPFAM" id="SSF81901">
    <property type="entry name" value="HCP-like"/>
    <property type="match status" value="1"/>
</dbReference>
<gene>
    <name evidence="4" type="ORF">SPPG_03271</name>
</gene>
<evidence type="ECO:0000256" key="3">
    <source>
        <dbReference type="PROSITE-ProRule" id="PRU00339"/>
    </source>
</evidence>
<dbReference type="EMBL" id="KQ257454">
    <property type="protein sequence ID" value="KND01469.1"/>
    <property type="molecule type" value="Genomic_DNA"/>
</dbReference>
<dbReference type="Pfam" id="PF13432">
    <property type="entry name" value="TPR_16"/>
    <property type="match status" value="2"/>
</dbReference>
<dbReference type="STRING" id="645134.A0A0L0HKV3"/>
<dbReference type="VEuPathDB" id="FungiDB:SPPG_03271"/>
<organism evidence="4 5">
    <name type="scientific">Spizellomyces punctatus (strain DAOM BR117)</name>
    <dbReference type="NCBI Taxonomy" id="645134"/>
    <lineage>
        <taxon>Eukaryota</taxon>
        <taxon>Fungi</taxon>
        <taxon>Fungi incertae sedis</taxon>
        <taxon>Chytridiomycota</taxon>
        <taxon>Chytridiomycota incertae sedis</taxon>
        <taxon>Chytridiomycetes</taxon>
        <taxon>Spizellomycetales</taxon>
        <taxon>Spizellomycetaceae</taxon>
        <taxon>Spizellomyces</taxon>
    </lineage>
</organism>